<keyword evidence="8" id="KW-1185">Reference proteome</keyword>
<reference evidence="7 8" key="1">
    <citation type="submission" date="2019-05" db="EMBL/GenBank/DDBJ databases">
        <title>Georgenia *** sp. nov., and Georgenia *** sp. nov., isolated from the intestinal contents of plateau pika (Ochotona curzoniae) in the Qinghai-Tibet plateau of China.</title>
        <authorList>
            <person name="Tian Z."/>
        </authorList>
    </citation>
    <scope>NUCLEOTIDE SEQUENCE [LARGE SCALE GENOMIC DNA]</scope>
    <source>
        <strain evidence="7 8">Z294</strain>
    </source>
</reference>
<proteinExistence type="inferred from homology"/>
<dbReference type="InterPro" id="IPR050490">
    <property type="entry name" value="Bact_solute-bd_prot1"/>
</dbReference>
<dbReference type="RefSeq" id="WP_139072589.1">
    <property type="nucleotide sequence ID" value="NZ_CP040899.1"/>
</dbReference>
<dbReference type="PANTHER" id="PTHR43649">
    <property type="entry name" value="ARABINOSE-BINDING PROTEIN-RELATED"/>
    <property type="match status" value="1"/>
</dbReference>
<evidence type="ECO:0000256" key="5">
    <source>
        <dbReference type="SAM" id="MobiDB-lite"/>
    </source>
</evidence>
<keyword evidence="3" id="KW-0813">Transport</keyword>
<feature type="compositionally biased region" description="Low complexity" evidence="5">
    <location>
        <begin position="186"/>
        <end position="199"/>
    </location>
</feature>
<gene>
    <name evidence="7" type="ORF">FE251_00265</name>
</gene>
<feature type="signal peptide" evidence="6">
    <location>
        <begin position="1"/>
        <end position="20"/>
    </location>
</feature>
<evidence type="ECO:0000256" key="1">
    <source>
        <dbReference type="ARBA" id="ARBA00004196"/>
    </source>
</evidence>
<dbReference type="InterPro" id="IPR006059">
    <property type="entry name" value="SBP"/>
</dbReference>
<protein>
    <submittedName>
        <fullName evidence="7">Extracellular solute-binding protein</fullName>
    </submittedName>
</protein>
<evidence type="ECO:0000256" key="4">
    <source>
        <dbReference type="ARBA" id="ARBA00022729"/>
    </source>
</evidence>
<evidence type="ECO:0000256" key="3">
    <source>
        <dbReference type="ARBA" id="ARBA00022448"/>
    </source>
</evidence>
<dbReference type="Proteomes" id="UP000313948">
    <property type="component" value="Chromosome"/>
</dbReference>
<feature type="chain" id="PRO_5046208288" evidence="6">
    <location>
        <begin position="21"/>
        <end position="458"/>
    </location>
</feature>
<sequence length="458" mass="47059">MSRRAHACAVAAAALAFAMAGCGEPPGEDSAHLASAGLSTVTFRLWDEAAADAYRESFDAFNAIHPGVHVDVEVVPHDAYAEAAASDLAAGTMADIFWTTSEDVAAEAGSGHLLPLGEVIGEDQETWAPELAEPYAADGELWAVPQLWDATVLFYNTELVERSGVDPAALTWDPAAVEEDVLVATSAPASSSEPAPETAQETAPTDDTLRAAVRALTRDSSGRSATEEGFDPAAVAEYGYNTDLTSPAVWLPFLAQLGARSEGPQDLVLDGPAGRATFSYLAALPDEGARAADVTARQLFTGGRLALYQSTSADLPHLQSHAQAEWGLAPVPAGPEGAATVVDGVGAAANAASEQPEATAQVLQWLASSNGQSALAGHGVGIPAAAGAQDLYREAWALRGVDVSAALDVPAVSAPTGPRVADALEAVRPLLARLFRGEIPTQEALTAAQTTALAILSP</sequence>
<evidence type="ECO:0000313" key="7">
    <source>
        <dbReference type="EMBL" id="QDB78002.1"/>
    </source>
</evidence>
<dbReference type="SUPFAM" id="SSF53850">
    <property type="entry name" value="Periplasmic binding protein-like II"/>
    <property type="match status" value="1"/>
</dbReference>
<keyword evidence="4 6" id="KW-0732">Signal</keyword>
<accession>A0ABX5VI77</accession>
<evidence type="ECO:0000313" key="8">
    <source>
        <dbReference type="Proteomes" id="UP000313948"/>
    </source>
</evidence>
<feature type="region of interest" description="Disordered" evidence="5">
    <location>
        <begin position="186"/>
        <end position="207"/>
    </location>
</feature>
<organism evidence="7 8">
    <name type="scientific">Georgenia wutianyii</name>
    <dbReference type="NCBI Taxonomy" id="2585135"/>
    <lineage>
        <taxon>Bacteria</taxon>
        <taxon>Bacillati</taxon>
        <taxon>Actinomycetota</taxon>
        <taxon>Actinomycetes</taxon>
        <taxon>Micrococcales</taxon>
        <taxon>Bogoriellaceae</taxon>
        <taxon>Georgenia</taxon>
    </lineage>
</organism>
<evidence type="ECO:0000256" key="6">
    <source>
        <dbReference type="SAM" id="SignalP"/>
    </source>
</evidence>
<comment type="similarity">
    <text evidence="2">Belongs to the bacterial solute-binding protein 1 family.</text>
</comment>
<name>A0ABX5VI77_9MICO</name>
<dbReference type="Gene3D" id="3.40.190.10">
    <property type="entry name" value="Periplasmic binding protein-like II"/>
    <property type="match status" value="1"/>
</dbReference>
<dbReference type="PANTHER" id="PTHR43649:SF31">
    <property type="entry name" value="SN-GLYCEROL-3-PHOSPHATE-BINDING PERIPLASMIC PROTEIN UGPB"/>
    <property type="match status" value="1"/>
</dbReference>
<dbReference type="PROSITE" id="PS51257">
    <property type="entry name" value="PROKAR_LIPOPROTEIN"/>
    <property type="match status" value="1"/>
</dbReference>
<comment type="subcellular location">
    <subcellularLocation>
        <location evidence="1">Cell envelope</location>
    </subcellularLocation>
</comment>
<evidence type="ECO:0000256" key="2">
    <source>
        <dbReference type="ARBA" id="ARBA00008520"/>
    </source>
</evidence>
<dbReference type="EMBL" id="CP040899">
    <property type="protein sequence ID" value="QDB78002.1"/>
    <property type="molecule type" value="Genomic_DNA"/>
</dbReference>
<dbReference type="Pfam" id="PF01547">
    <property type="entry name" value="SBP_bac_1"/>
    <property type="match status" value="1"/>
</dbReference>